<protein>
    <submittedName>
        <fullName evidence="1">Uncharacterized protein</fullName>
    </submittedName>
</protein>
<reference evidence="1" key="1">
    <citation type="submission" date="2021-02" db="EMBL/GenBank/DDBJ databases">
        <authorList>
            <person name="Nowell W R."/>
        </authorList>
    </citation>
    <scope>NUCLEOTIDE SEQUENCE</scope>
</reference>
<dbReference type="EMBL" id="CAJOBH010048189">
    <property type="protein sequence ID" value="CAF4365916.1"/>
    <property type="molecule type" value="Genomic_DNA"/>
</dbReference>
<evidence type="ECO:0000313" key="1">
    <source>
        <dbReference type="EMBL" id="CAF4365916.1"/>
    </source>
</evidence>
<feature type="non-terminal residue" evidence="1">
    <location>
        <position position="50"/>
    </location>
</feature>
<proteinExistence type="predicted"/>
<accession>A0A8S2V486</accession>
<sequence length="50" mass="5564">KNRDNKEHAVNGTVELAEVPDDDDVVPNESKHKSVLQSKLSNLALYIGYI</sequence>
<dbReference type="AlphaFoldDB" id="A0A8S2V486"/>
<dbReference type="EMBL" id="CAJOBI010065542">
    <property type="protein sequence ID" value="CAF4434301.1"/>
    <property type="molecule type" value="Genomic_DNA"/>
</dbReference>
<feature type="non-terminal residue" evidence="1">
    <location>
        <position position="1"/>
    </location>
</feature>
<dbReference type="Proteomes" id="UP000681967">
    <property type="component" value="Unassembled WGS sequence"/>
</dbReference>
<organism evidence="1 3">
    <name type="scientific">Rotaria magnacalcarata</name>
    <dbReference type="NCBI Taxonomy" id="392030"/>
    <lineage>
        <taxon>Eukaryota</taxon>
        <taxon>Metazoa</taxon>
        <taxon>Spiralia</taxon>
        <taxon>Gnathifera</taxon>
        <taxon>Rotifera</taxon>
        <taxon>Eurotatoria</taxon>
        <taxon>Bdelloidea</taxon>
        <taxon>Philodinida</taxon>
        <taxon>Philodinidae</taxon>
        <taxon>Rotaria</taxon>
    </lineage>
</organism>
<name>A0A8S2V486_9BILA</name>
<gene>
    <name evidence="1" type="ORF">BYL167_LOCUS30111</name>
    <name evidence="2" type="ORF">SMN809_LOCUS31971</name>
</gene>
<dbReference type="Proteomes" id="UP000676336">
    <property type="component" value="Unassembled WGS sequence"/>
</dbReference>
<evidence type="ECO:0000313" key="2">
    <source>
        <dbReference type="EMBL" id="CAF4434301.1"/>
    </source>
</evidence>
<evidence type="ECO:0000313" key="3">
    <source>
        <dbReference type="Proteomes" id="UP000681967"/>
    </source>
</evidence>
<comment type="caution">
    <text evidence="1">The sequence shown here is derived from an EMBL/GenBank/DDBJ whole genome shotgun (WGS) entry which is preliminary data.</text>
</comment>